<sequence length="388" mass="43102">MALPVPDDALADILRRLPPRSLAAARCVCKPWRDLVDGRALLLPRLLPHSVHGVLINYIDHDRPHLFSRRRSRSRSRSSSSPAASSGGGDIDGNLSSVPPKGDMDWWHVMDHCDGLLLCAVEWGNRLCVCNPATRRRATLPPPPQRACRDDVTAIPVGEYLVFEPAASSPSPHYEVFLIPGLPEKPPPPPPKQKAKAITAPPFCLDSLLASLDGACWTMEEVEPPPPPSPPASSMGDADLYRLMEWPPSPYKVYVFSSRSGRWEERAFVREGGETAAATTTVDDMEPWECPLEGPRQGYTGKFIASRSRLGPSFSLSNDKYQEAIFLDETFRTVAYHLDSSKVQYLGYSRPKCYYRNYTNGIYESFVYTPCMIGELHGDHSGQNSSFK</sequence>
<keyword evidence="4" id="KW-1185">Reference proteome</keyword>
<dbReference type="Proteomes" id="UP000008022">
    <property type="component" value="Unassembled WGS sequence"/>
</dbReference>
<reference evidence="3" key="2">
    <citation type="submission" date="2015-06" db="UniProtKB">
        <authorList>
            <consortium name="EnsemblPlants"/>
        </authorList>
    </citation>
    <scope>IDENTIFICATION</scope>
</reference>
<dbReference type="InterPro" id="IPR001810">
    <property type="entry name" value="F-box_dom"/>
</dbReference>
<dbReference type="PANTHER" id="PTHR34591:SF21">
    <property type="entry name" value="F-BOX DOMAIN CONTAINING PROTEIN, EXPRESSED"/>
    <property type="match status" value="1"/>
</dbReference>
<dbReference type="HOGENOM" id="CLU_030606_0_1_1"/>
<dbReference type="EnsemblPlants" id="ORUFI06G22730.1">
    <property type="protein sequence ID" value="ORUFI06G22730.1"/>
    <property type="gene ID" value="ORUFI06G22730"/>
</dbReference>
<proteinExistence type="predicted"/>
<accession>A0A0E0Q084</accession>
<evidence type="ECO:0000259" key="2">
    <source>
        <dbReference type="PROSITE" id="PS50181"/>
    </source>
</evidence>
<dbReference type="SMART" id="SM00256">
    <property type="entry name" value="FBOX"/>
    <property type="match status" value="1"/>
</dbReference>
<dbReference type="InterPro" id="IPR036047">
    <property type="entry name" value="F-box-like_dom_sf"/>
</dbReference>
<feature type="domain" description="F-box" evidence="2">
    <location>
        <begin position="1"/>
        <end position="46"/>
    </location>
</feature>
<dbReference type="PROSITE" id="PS50181">
    <property type="entry name" value="FBOX"/>
    <property type="match status" value="1"/>
</dbReference>
<dbReference type="OMA" id="QEDNISW"/>
<protein>
    <recommendedName>
        <fullName evidence="2">F-box domain-containing protein</fullName>
    </recommendedName>
</protein>
<dbReference type="Gene3D" id="1.20.1280.50">
    <property type="match status" value="1"/>
</dbReference>
<evidence type="ECO:0000313" key="3">
    <source>
        <dbReference type="EnsemblPlants" id="ORUFI06G22730.1"/>
    </source>
</evidence>
<evidence type="ECO:0000256" key="1">
    <source>
        <dbReference type="SAM" id="MobiDB-lite"/>
    </source>
</evidence>
<dbReference type="PANTHER" id="PTHR34591">
    <property type="entry name" value="OS03G0653100 PROTEIN-RELATED"/>
    <property type="match status" value="1"/>
</dbReference>
<evidence type="ECO:0000313" key="4">
    <source>
        <dbReference type="Proteomes" id="UP000008022"/>
    </source>
</evidence>
<feature type="region of interest" description="Disordered" evidence="1">
    <location>
        <begin position="69"/>
        <end position="97"/>
    </location>
</feature>
<dbReference type="Pfam" id="PF00646">
    <property type="entry name" value="F-box"/>
    <property type="match status" value="1"/>
</dbReference>
<dbReference type="STRING" id="4529.A0A0E0Q084"/>
<dbReference type="SUPFAM" id="SSF81383">
    <property type="entry name" value="F-box domain"/>
    <property type="match status" value="1"/>
</dbReference>
<name>A0A0E0Q084_ORYRU</name>
<organism evidence="3 4">
    <name type="scientific">Oryza rufipogon</name>
    <name type="common">Brownbeard rice</name>
    <name type="synonym">Asian wild rice</name>
    <dbReference type="NCBI Taxonomy" id="4529"/>
    <lineage>
        <taxon>Eukaryota</taxon>
        <taxon>Viridiplantae</taxon>
        <taxon>Streptophyta</taxon>
        <taxon>Embryophyta</taxon>
        <taxon>Tracheophyta</taxon>
        <taxon>Spermatophyta</taxon>
        <taxon>Magnoliopsida</taxon>
        <taxon>Liliopsida</taxon>
        <taxon>Poales</taxon>
        <taxon>Poaceae</taxon>
        <taxon>BOP clade</taxon>
        <taxon>Oryzoideae</taxon>
        <taxon>Oryzeae</taxon>
        <taxon>Oryzinae</taxon>
        <taxon>Oryza</taxon>
    </lineage>
</organism>
<reference evidence="4" key="1">
    <citation type="submission" date="2013-06" db="EMBL/GenBank/DDBJ databases">
        <authorList>
            <person name="Zhao Q."/>
        </authorList>
    </citation>
    <scope>NUCLEOTIDE SEQUENCE</scope>
    <source>
        <strain evidence="4">cv. W1943</strain>
    </source>
</reference>
<dbReference type="AlphaFoldDB" id="A0A0E0Q084"/>
<dbReference type="Gramene" id="ORUFI06G22730.1">
    <property type="protein sequence ID" value="ORUFI06G22730.1"/>
    <property type="gene ID" value="ORUFI06G22730"/>
</dbReference>